<keyword evidence="4" id="KW-1185">Reference proteome</keyword>
<comment type="caution">
    <text evidence="3">The sequence shown here is derived from an EMBL/GenBank/DDBJ whole genome shotgun (WGS) entry which is preliminary data.</text>
</comment>
<dbReference type="Proteomes" id="UP001596472">
    <property type="component" value="Unassembled WGS sequence"/>
</dbReference>
<feature type="region of interest" description="Disordered" evidence="1">
    <location>
        <begin position="43"/>
        <end position="69"/>
    </location>
</feature>
<proteinExistence type="predicted"/>
<evidence type="ECO:0000313" key="4">
    <source>
        <dbReference type="Proteomes" id="UP001596472"/>
    </source>
</evidence>
<dbReference type="RefSeq" id="WP_379708388.1">
    <property type="nucleotide sequence ID" value="NZ_JBHTBS010000001.1"/>
</dbReference>
<evidence type="ECO:0000256" key="1">
    <source>
        <dbReference type="SAM" id="MobiDB-lite"/>
    </source>
</evidence>
<organism evidence="3 4">
    <name type="scientific">Haloferula chungangensis</name>
    <dbReference type="NCBI Taxonomy" id="1048331"/>
    <lineage>
        <taxon>Bacteria</taxon>
        <taxon>Pseudomonadati</taxon>
        <taxon>Verrucomicrobiota</taxon>
        <taxon>Verrucomicrobiia</taxon>
        <taxon>Verrucomicrobiales</taxon>
        <taxon>Verrucomicrobiaceae</taxon>
        <taxon>Haloferula</taxon>
    </lineage>
</organism>
<reference evidence="4" key="1">
    <citation type="journal article" date="2019" name="Int. J. Syst. Evol. Microbiol.">
        <title>The Global Catalogue of Microorganisms (GCM) 10K type strain sequencing project: providing services to taxonomists for standard genome sequencing and annotation.</title>
        <authorList>
            <consortium name="The Broad Institute Genomics Platform"/>
            <consortium name="The Broad Institute Genome Sequencing Center for Infectious Disease"/>
            <person name="Wu L."/>
            <person name="Ma J."/>
        </authorList>
    </citation>
    <scope>NUCLEOTIDE SEQUENCE [LARGE SCALE GENOMIC DNA]</scope>
    <source>
        <strain evidence="4">CGMCC 4.1467</strain>
    </source>
</reference>
<evidence type="ECO:0000256" key="2">
    <source>
        <dbReference type="SAM" id="Phobius"/>
    </source>
</evidence>
<gene>
    <name evidence="3" type="ORF">ACFQY0_01615</name>
</gene>
<evidence type="ECO:0000313" key="3">
    <source>
        <dbReference type="EMBL" id="MFC7335859.1"/>
    </source>
</evidence>
<keyword evidence="2" id="KW-0812">Transmembrane</keyword>
<protein>
    <submittedName>
        <fullName evidence="3">Uncharacterized protein</fullName>
    </submittedName>
</protein>
<feature type="transmembrane region" description="Helical" evidence="2">
    <location>
        <begin position="12"/>
        <end position="33"/>
    </location>
</feature>
<sequence length="119" mass="13824">MPLETEIPMNLWILLGILLFFALLIFIGQLRLGARLKRIEQAMAEGGRKEGAQRSRAQRSEDERSADEKEQYLIFQEFLDEDPARSELPKKEQFAAFRKWRREKGLNWSSDGRSGDKPA</sequence>
<name>A0ABW2L2A8_9BACT</name>
<keyword evidence="2" id="KW-1133">Transmembrane helix</keyword>
<feature type="compositionally biased region" description="Basic and acidic residues" evidence="1">
    <location>
        <begin position="46"/>
        <end position="69"/>
    </location>
</feature>
<accession>A0ABW2L2A8</accession>
<keyword evidence="2" id="KW-0472">Membrane</keyword>
<dbReference type="EMBL" id="JBHTBS010000001">
    <property type="protein sequence ID" value="MFC7335859.1"/>
    <property type="molecule type" value="Genomic_DNA"/>
</dbReference>